<dbReference type="Proteomes" id="UP001174936">
    <property type="component" value="Unassembled WGS sequence"/>
</dbReference>
<evidence type="ECO:0000256" key="1">
    <source>
        <dbReference type="SAM" id="MobiDB-lite"/>
    </source>
</evidence>
<proteinExistence type="predicted"/>
<sequence>MADDYSNKKRKLNGHDHGNRSQRDDSGNDSQAEAERKKEQQELADAEQVVRSREGSNGIDINALDLRGSGKMDPWISARVNSPTCETASSSSFYVKRSSDQIKPTYLRKNSPKMDADFDITQPGVCQSEPVPCLLTDKSENLQPGETVVNLIRASQVQEGPDLTALGLGHRLQSQEYVRDGHPPIRLAGKLQRPHVPHAVHQNELAGGRVVGLLLRNPQDEMINVEQPPIETWDEADALIHQENKSTVSRFVSAAISTLQLGVTSDRSVEGLLPVCLDKLEQDGTTKPRVGEVVANSKCLALNCDCRYEEISPQFHLSSNNIWARRLAQPSYNMILTSIITYLFFLMRIVFTLIQGAAAIPRRPPEVSASPQDTIECAVLGDSWASGVAYNRTNVYGPTDTETCYRIKKAWGVQMYEDKSWTLGDQTFNVAACGGSKMAAIKKQFEQSGTPRIVWAMFGGNDAGPNEDSFACVMKGFAKGLTKVIRDSGFNQYGLNGNNTLMVGGEATIPVTFIRVQWEWILLPAVVWTFCFITWAVIAIQTRRLQLPKWRDDLLPLVFLHRGGGSQQGASTGGEVAEELLKSDGYSGWAYGAVAGQITVQLHKPSDEIGSSMWLA</sequence>
<evidence type="ECO:0000313" key="4">
    <source>
        <dbReference type="Proteomes" id="UP001174936"/>
    </source>
</evidence>
<dbReference type="Gene3D" id="3.40.50.1110">
    <property type="entry name" value="SGNH hydrolase"/>
    <property type="match status" value="1"/>
</dbReference>
<accession>A0AA40CMH9</accession>
<dbReference type="InterPro" id="IPR036514">
    <property type="entry name" value="SGNH_hydro_sf"/>
</dbReference>
<dbReference type="PANTHER" id="PTHR35394">
    <property type="entry name" value="DUF3176 DOMAIN-CONTAINING PROTEIN"/>
    <property type="match status" value="1"/>
</dbReference>
<evidence type="ECO:0000313" key="3">
    <source>
        <dbReference type="EMBL" id="KAK0644000.1"/>
    </source>
</evidence>
<evidence type="ECO:0008006" key="5">
    <source>
        <dbReference type="Google" id="ProtNLM"/>
    </source>
</evidence>
<keyword evidence="4" id="KW-1185">Reference proteome</keyword>
<dbReference type="EMBL" id="JAULSV010000005">
    <property type="protein sequence ID" value="KAK0644000.1"/>
    <property type="molecule type" value="Genomic_DNA"/>
</dbReference>
<dbReference type="SUPFAM" id="SSF52266">
    <property type="entry name" value="SGNH hydrolase"/>
    <property type="match status" value="1"/>
</dbReference>
<feature type="transmembrane region" description="Helical" evidence="2">
    <location>
        <begin position="520"/>
        <end position="540"/>
    </location>
</feature>
<name>A0AA40CMH9_9PEZI</name>
<keyword evidence="2" id="KW-0812">Transmembrane</keyword>
<keyword evidence="2" id="KW-1133">Transmembrane helix</keyword>
<feature type="transmembrane region" description="Helical" evidence="2">
    <location>
        <begin position="334"/>
        <end position="354"/>
    </location>
</feature>
<feature type="region of interest" description="Disordered" evidence="1">
    <location>
        <begin position="1"/>
        <end position="54"/>
    </location>
</feature>
<organism evidence="3 4">
    <name type="scientific">Cercophora newfieldiana</name>
    <dbReference type="NCBI Taxonomy" id="92897"/>
    <lineage>
        <taxon>Eukaryota</taxon>
        <taxon>Fungi</taxon>
        <taxon>Dikarya</taxon>
        <taxon>Ascomycota</taxon>
        <taxon>Pezizomycotina</taxon>
        <taxon>Sordariomycetes</taxon>
        <taxon>Sordariomycetidae</taxon>
        <taxon>Sordariales</taxon>
        <taxon>Lasiosphaeriaceae</taxon>
        <taxon>Cercophora</taxon>
    </lineage>
</organism>
<protein>
    <recommendedName>
        <fullName evidence="5">SGNH hydrolase-type esterase domain-containing protein</fullName>
    </recommendedName>
</protein>
<evidence type="ECO:0000256" key="2">
    <source>
        <dbReference type="SAM" id="Phobius"/>
    </source>
</evidence>
<dbReference type="PANTHER" id="PTHR35394:SF5">
    <property type="entry name" value="DUF3176 DOMAIN-CONTAINING PROTEIN"/>
    <property type="match status" value="1"/>
</dbReference>
<reference evidence="3" key="1">
    <citation type="submission" date="2023-06" db="EMBL/GenBank/DDBJ databases">
        <title>Genome-scale phylogeny and comparative genomics of the fungal order Sordariales.</title>
        <authorList>
            <consortium name="Lawrence Berkeley National Laboratory"/>
            <person name="Hensen N."/>
            <person name="Bonometti L."/>
            <person name="Westerberg I."/>
            <person name="Brannstrom I.O."/>
            <person name="Guillou S."/>
            <person name="Cros-Aarteil S."/>
            <person name="Calhoun S."/>
            <person name="Haridas S."/>
            <person name="Kuo A."/>
            <person name="Mondo S."/>
            <person name="Pangilinan J."/>
            <person name="Riley R."/>
            <person name="Labutti K."/>
            <person name="Andreopoulos B."/>
            <person name="Lipzen A."/>
            <person name="Chen C."/>
            <person name="Yanf M."/>
            <person name="Daum C."/>
            <person name="Ng V."/>
            <person name="Clum A."/>
            <person name="Steindorff A."/>
            <person name="Ohm R."/>
            <person name="Martin F."/>
            <person name="Silar P."/>
            <person name="Natvig D."/>
            <person name="Lalanne C."/>
            <person name="Gautier V."/>
            <person name="Ament-Velasquez S.L."/>
            <person name="Kruys A."/>
            <person name="Hutchinson M.I."/>
            <person name="Powell A.J."/>
            <person name="Barry K."/>
            <person name="Miller A.N."/>
            <person name="Grigoriev I.V."/>
            <person name="Debuchy R."/>
            <person name="Gladieux P."/>
            <person name="Thoren M.H."/>
            <person name="Johannesson H."/>
        </authorList>
    </citation>
    <scope>NUCLEOTIDE SEQUENCE</scope>
    <source>
        <strain evidence="3">SMH2532-1</strain>
    </source>
</reference>
<dbReference type="AlphaFoldDB" id="A0AA40CMH9"/>
<gene>
    <name evidence="3" type="ORF">B0T16DRAFT_513324</name>
</gene>
<comment type="caution">
    <text evidence="3">The sequence shown here is derived from an EMBL/GenBank/DDBJ whole genome shotgun (WGS) entry which is preliminary data.</text>
</comment>
<keyword evidence="2" id="KW-0472">Membrane</keyword>
<feature type="compositionally biased region" description="Basic and acidic residues" evidence="1">
    <location>
        <begin position="13"/>
        <end position="26"/>
    </location>
</feature>